<name>A0A0K1ELT0_CHOCO</name>
<dbReference type="Gene3D" id="3.40.50.720">
    <property type="entry name" value="NAD(P)-binding Rossmann-like Domain"/>
    <property type="match status" value="1"/>
</dbReference>
<dbReference type="PANTHER" id="PTHR47129:SF1">
    <property type="entry name" value="NMRA-LIKE DOMAIN-CONTAINING PROTEIN"/>
    <property type="match status" value="1"/>
</dbReference>
<dbReference type="GO" id="GO:0008705">
    <property type="term" value="F:methionine synthase activity"/>
    <property type="evidence" value="ECO:0007669"/>
    <property type="project" value="InterPro"/>
</dbReference>
<evidence type="ECO:0000313" key="4">
    <source>
        <dbReference type="Proteomes" id="UP000067626"/>
    </source>
</evidence>
<dbReference type="InterPro" id="IPR036291">
    <property type="entry name" value="NAD(P)-bd_dom_sf"/>
</dbReference>
<dbReference type="AlphaFoldDB" id="A0A0K1ELT0"/>
<evidence type="ECO:0000259" key="2">
    <source>
        <dbReference type="PROSITE" id="PS50974"/>
    </source>
</evidence>
<dbReference type="InterPro" id="IPR004223">
    <property type="entry name" value="VitB12-dep_Met_synth_activ_dom"/>
</dbReference>
<keyword evidence="4" id="KW-1185">Reference proteome</keyword>
<accession>A0A0K1ELT0</accession>
<dbReference type="InterPro" id="IPR052718">
    <property type="entry name" value="NmrA-type_oxidoreductase"/>
</dbReference>
<dbReference type="KEGG" id="ccro:CMC5_058190"/>
<evidence type="ECO:0000256" key="1">
    <source>
        <dbReference type="PROSITE-ProRule" id="PRU00346"/>
    </source>
</evidence>
<dbReference type="SUPFAM" id="SSF51735">
    <property type="entry name" value="NAD(P)-binding Rossmann-fold domains"/>
    <property type="match status" value="1"/>
</dbReference>
<dbReference type="Pfam" id="PF13460">
    <property type="entry name" value="NAD_binding_10"/>
    <property type="match status" value="1"/>
</dbReference>
<dbReference type="OrthoDB" id="267890at2"/>
<dbReference type="GO" id="GO:0032259">
    <property type="term" value="P:methylation"/>
    <property type="evidence" value="ECO:0007669"/>
    <property type="project" value="UniProtKB-KW"/>
</dbReference>
<evidence type="ECO:0000313" key="3">
    <source>
        <dbReference type="EMBL" id="AKT41612.1"/>
    </source>
</evidence>
<keyword evidence="1" id="KW-0808">Transferase</keyword>
<dbReference type="PATRIC" id="fig|52.7.peg.6419"/>
<sequence>MIIVTGATGKLGRQIVEKLIERVPPSHVGASVRDPAQASDLLARGVRVRRGDFAEPSSLAHAFEGVTQLLLVSSNARAQGGDTLAQHRAAIEAARTAGARRILYTSHMGVSATSEFPPMHDHAATEALLAESGLAWTSLRNGFYAASGLALLSDAFTKASFEAPRDGKVSWTAHADLAEAAAIVLTEEGRHDGPTPPLTAAQALDLADLADIASSLLGRPVQRDVIEDDTLRATLAARSAPANLADIALGLYRASRRGEFATVDPTLERWLGRPPMTMRDVLTQELAARKA</sequence>
<dbReference type="STRING" id="52.CMC5_058190"/>
<organism evidence="3 4">
    <name type="scientific">Chondromyces crocatus</name>
    <dbReference type="NCBI Taxonomy" id="52"/>
    <lineage>
        <taxon>Bacteria</taxon>
        <taxon>Pseudomonadati</taxon>
        <taxon>Myxococcota</taxon>
        <taxon>Polyangia</taxon>
        <taxon>Polyangiales</taxon>
        <taxon>Polyangiaceae</taxon>
        <taxon>Chondromyces</taxon>
    </lineage>
</organism>
<dbReference type="PROSITE" id="PS50974">
    <property type="entry name" value="ADOMET_ACTIVATION"/>
    <property type="match status" value="1"/>
</dbReference>
<gene>
    <name evidence="3" type="primary">nmrA</name>
    <name evidence="3" type="ORF">CMC5_058190</name>
</gene>
<dbReference type="Gene3D" id="3.90.25.10">
    <property type="entry name" value="UDP-galactose 4-epimerase, domain 1"/>
    <property type="match status" value="1"/>
</dbReference>
<dbReference type="Proteomes" id="UP000067626">
    <property type="component" value="Chromosome"/>
</dbReference>
<protein>
    <submittedName>
        <fullName evidence="3">NmrA family transcriptional regulator</fullName>
    </submittedName>
</protein>
<feature type="domain" description="AdoMet activation" evidence="2">
    <location>
        <begin position="1"/>
        <end position="146"/>
    </location>
</feature>
<dbReference type="InterPro" id="IPR016040">
    <property type="entry name" value="NAD(P)-bd_dom"/>
</dbReference>
<reference evidence="3 4" key="1">
    <citation type="submission" date="2015-07" db="EMBL/GenBank/DDBJ databases">
        <title>Genome analysis of myxobacterium Chondromyces crocatus Cm c5 reveals a high potential for natural compound synthesis and the genetic basis for the loss of fruiting body formation.</title>
        <authorList>
            <person name="Zaburannyi N."/>
            <person name="Bunk B."/>
            <person name="Maier J."/>
            <person name="Overmann J."/>
            <person name="Mueller R."/>
        </authorList>
    </citation>
    <scope>NUCLEOTIDE SEQUENCE [LARGE SCALE GENOMIC DNA]</scope>
    <source>
        <strain evidence="3 4">Cm c5</strain>
    </source>
</reference>
<dbReference type="PANTHER" id="PTHR47129">
    <property type="entry name" value="QUINONE OXIDOREDUCTASE 2"/>
    <property type="match status" value="1"/>
</dbReference>
<dbReference type="RefSeq" id="WP_050433371.1">
    <property type="nucleotide sequence ID" value="NZ_CP012159.1"/>
</dbReference>
<proteinExistence type="predicted"/>
<keyword evidence="1" id="KW-0489">Methyltransferase</keyword>
<dbReference type="EMBL" id="CP012159">
    <property type="protein sequence ID" value="AKT41612.1"/>
    <property type="molecule type" value="Genomic_DNA"/>
</dbReference>